<dbReference type="EMBL" id="FJ462720">
    <property type="protein sequence ID" value="ACK38257.1"/>
    <property type="molecule type" value="mRNA"/>
</dbReference>
<evidence type="ECO:0000256" key="4">
    <source>
        <dbReference type="ARBA" id="ARBA00022884"/>
    </source>
</evidence>
<dbReference type="GO" id="GO:0000049">
    <property type="term" value="F:tRNA binding"/>
    <property type="evidence" value="ECO:0007669"/>
    <property type="project" value="UniProtKB-UniRule"/>
</dbReference>
<dbReference type="CDD" id="cd02799">
    <property type="entry name" value="tRNA_bind_EMAP-II_like"/>
    <property type="match status" value="1"/>
</dbReference>
<evidence type="ECO:0000256" key="8">
    <source>
        <dbReference type="SAM" id="MobiDB-lite"/>
    </source>
</evidence>
<organism evidence="10">
    <name type="scientific">Hirudo medicinalis</name>
    <name type="common">Medicinal leech</name>
    <dbReference type="NCBI Taxonomy" id="6421"/>
    <lineage>
        <taxon>Eukaryota</taxon>
        <taxon>Metazoa</taxon>
        <taxon>Spiralia</taxon>
        <taxon>Lophotrochozoa</taxon>
        <taxon>Annelida</taxon>
        <taxon>Clitellata</taxon>
        <taxon>Hirudinea</taxon>
        <taxon>Hirudinida</taxon>
        <taxon>Hirudiniformes</taxon>
        <taxon>Hirudinidae</taxon>
        <taxon>Hirudo</taxon>
    </lineage>
</organism>
<evidence type="ECO:0000259" key="9">
    <source>
        <dbReference type="PROSITE" id="PS50886"/>
    </source>
</evidence>
<evidence type="ECO:0000256" key="7">
    <source>
        <dbReference type="SAM" id="Coils"/>
    </source>
</evidence>
<evidence type="ECO:0000313" key="10">
    <source>
        <dbReference type="EMBL" id="ACK38257.1"/>
    </source>
</evidence>
<dbReference type="InterPro" id="IPR002547">
    <property type="entry name" value="tRNA-bd_dom"/>
</dbReference>
<accession>B7U9W7</accession>
<evidence type="ECO:0000256" key="3">
    <source>
        <dbReference type="ARBA" id="ARBA00022555"/>
    </source>
</evidence>
<feature type="domain" description="TRNA-binding" evidence="9">
    <location>
        <begin position="157"/>
        <end position="258"/>
    </location>
</feature>
<dbReference type="PANTHER" id="PTHR11586">
    <property type="entry name" value="TRNA-AMINOACYLATION COFACTOR ARC1 FAMILY MEMBER"/>
    <property type="match status" value="1"/>
</dbReference>
<dbReference type="GO" id="GO:0005737">
    <property type="term" value="C:cytoplasm"/>
    <property type="evidence" value="ECO:0007669"/>
    <property type="project" value="UniProtKB-SubCell"/>
</dbReference>
<keyword evidence="3 6" id="KW-0820">tRNA-binding</keyword>
<reference evidence="10" key="1">
    <citation type="journal article" date="2009" name="J. Immunol.">
        <title>Deciphering the immune function and regulation by a TLR of the cytokine EMAPII in the lesioned central nervous system using a leech model.</title>
        <authorList>
            <person name="Schikorski D."/>
            <person name="Cuvillier-Hot V."/>
            <person name="Boidin-Wichlacz C."/>
            <person name="Slomianny C."/>
            <person name="Salzet M."/>
            <person name="Tasiemski A."/>
        </authorList>
    </citation>
    <scope>NUCLEOTIDE SEQUENCE</scope>
</reference>
<dbReference type="InterPro" id="IPR051270">
    <property type="entry name" value="Tyrosine-tRNA_ligase_regulator"/>
</dbReference>
<proteinExistence type="evidence at transcript level"/>
<feature type="region of interest" description="Disordered" evidence="8">
    <location>
        <begin position="78"/>
        <end position="158"/>
    </location>
</feature>
<dbReference type="SUPFAM" id="SSF50249">
    <property type="entry name" value="Nucleic acid-binding proteins"/>
    <property type="match status" value="1"/>
</dbReference>
<evidence type="ECO:0000256" key="1">
    <source>
        <dbReference type="ARBA" id="ARBA00004496"/>
    </source>
</evidence>
<dbReference type="AlphaFoldDB" id="B7U9W7"/>
<name>B7U9W7_HIRME</name>
<dbReference type="GO" id="GO:0006412">
    <property type="term" value="P:translation"/>
    <property type="evidence" value="ECO:0007669"/>
    <property type="project" value="UniProtKB-KW"/>
</dbReference>
<keyword evidence="7" id="KW-0175">Coiled coil</keyword>
<evidence type="ECO:0000256" key="2">
    <source>
        <dbReference type="ARBA" id="ARBA00022490"/>
    </source>
</evidence>
<dbReference type="PANTHER" id="PTHR11586:SF33">
    <property type="entry name" value="AMINOACYL TRNA SYNTHASE COMPLEX-INTERACTING MULTIFUNCTIONAL PROTEIN 1"/>
    <property type="match status" value="1"/>
</dbReference>
<dbReference type="Pfam" id="PF01588">
    <property type="entry name" value="tRNA_bind"/>
    <property type="match status" value="1"/>
</dbReference>
<feature type="compositionally biased region" description="Polar residues" evidence="8">
    <location>
        <begin position="84"/>
        <end position="97"/>
    </location>
</feature>
<evidence type="ECO:0000256" key="6">
    <source>
        <dbReference type="PROSITE-ProRule" id="PRU00209"/>
    </source>
</evidence>
<evidence type="ECO:0000256" key="5">
    <source>
        <dbReference type="ARBA" id="ARBA00022917"/>
    </source>
</evidence>
<feature type="compositionally biased region" description="Basic and acidic residues" evidence="8">
    <location>
        <begin position="101"/>
        <end position="130"/>
    </location>
</feature>
<sequence>MASKTALMRSLQEKSLRADNALAYLKQQFEQLKKLAVTSACAHQEECYKAENEKLRNEVTELRTKLIEVETKNGLKQVPLPENLKSSQTPASANVPTVQDKPLEKQHVNKVEKQQGEKVEKATKKEDKSTKKQANQPQPPKAEKSDKGSEQPPASVDVSRLNMKIGKIVAVDKHPDADSLYVEQVDLGEGKNRTIISGLVKHVPIEQMQGRLAVFLTNLKPAKMRGIMSEGMIMCANVPEKVEIIEPPAGAAIGDRVIVEGYPGEPDEMLNPKKKTWESIMPDLQANGEGFATYKGALWKIEGKGYFMAPTVRNGQIK</sequence>
<feature type="coiled-coil region" evidence="7">
    <location>
        <begin position="45"/>
        <end position="72"/>
    </location>
</feature>
<protein>
    <submittedName>
        <fullName evidence="10">p43 protein</fullName>
    </submittedName>
</protein>
<keyword evidence="5" id="KW-0648">Protein biosynthesis</keyword>
<dbReference type="PROSITE" id="PS50886">
    <property type="entry name" value="TRBD"/>
    <property type="match status" value="1"/>
</dbReference>
<dbReference type="FunFam" id="2.40.50.140:FF:000047">
    <property type="entry name" value="tyrosine--tRNA ligase, cytoplasmic isoform X2"/>
    <property type="match status" value="1"/>
</dbReference>
<keyword evidence="4 6" id="KW-0694">RNA-binding</keyword>
<keyword evidence="2" id="KW-0963">Cytoplasm</keyword>
<dbReference type="Gene3D" id="2.40.50.140">
    <property type="entry name" value="Nucleic acid-binding proteins"/>
    <property type="match status" value="1"/>
</dbReference>
<comment type="subcellular location">
    <subcellularLocation>
        <location evidence="1">Cytoplasm</location>
    </subcellularLocation>
</comment>
<dbReference type="InterPro" id="IPR012340">
    <property type="entry name" value="NA-bd_OB-fold"/>
</dbReference>